<dbReference type="GO" id="GO:0071479">
    <property type="term" value="P:cellular response to ionizing radiation"/>
    <property type="evidence" value="ECO:0007669"/>
    <property type="project" value="TreeGrafter"/>
</dbReference>
<gene>
    <name evidence="1" type="ORF">O9G_002596</name>
    <name evidence="2" type="ORF">ROZALSC1DRAFT_30188</name>
</gene>
<reference evidence="4" key="2">
    <citation type="journal article" date="2018" name="Nat. Microbiol.">
        <title>Leveraging single-cell genomics to expand the fungal tree of life.</title>
        <authorList>
            <person name="Ahrendt S.R."/>
            <person name="Quandt C.A."/>
            <person name="Ciobanu D."/>
            <person name="Clum A."/>
            <person name="Salamov A."/>
            <person name="Andreopoulos B."/>
            <person name="Cheng J.F."/>
            <person name="Woyke T."/>
            <person name="Pelin A."/>
            <person name="Henrissat B."/>
            <person name="Reynolds N.K."/>
            <person name="Benny G.L."/>
            <person name="Smith M.E."/>
            <person name="James T.Y."/>
            <person name="Grigoriev I.V."/>
        </authorList>
    </citation>
    <scope>NUCLEOTIDE SEQUENCE [LARGE SCALE GENOMIC DNA]</scope>
    <source>
        <strain evidence="4">CSF55</strain>
    </source>
</reference>
<dbReference type="GO" id="GO:0031573">
    <property type="term" value="P:mitotic intra-S DNA damage checkpoint signaling"/>
    <property type="evidence" value="ECO:0007669"/>
    <property type="project" value="TreeGrafter"/>
</dbReference>
<accession>A0A075AUD8</accession>
<keyword evidence="3" id="KW-1185">Reference proteome</keyword>
<sequence length="275" mass="31567">MSMDFLMSFNDLLLIQFYKSLSALTRWSDDITFLGGNDDINIVVSTITRTAFGLLNLKRPCFLELKSTRNTCFKIDAKAFVARLKSFIETDKKVNTTSNDPNFGAEISHYINIEDSAPIFPTSKPLETYQLSWIARYDLWEDTINFIPKNFDLLVMNCNPKCVVFKSILDSLETDTTLKSEIEIEAIEFVNYTFPGKNDIAINFSLKDWRAIIQISESLEEDMTCFYEEGESVHFVLNISNFFICHFTLATFPIEDRENSKEESISTIVNSDTSQ</sequence>
<dbReference type="EMBL" id="ML005570">
    <property type="protein sequence ID" value="RKP18076.1"/>
    <property type="molecule type" value="Genomic_DNA"/>
</dbReference>
<evidence type="ECO:0000313" key="2">
    <source>
        <dbReference type="EMBL" id="RKP18076.1"/>
    </source>
</evidence>
<dbReference type="Pfam" id="PF04139">
    <property type="entry name" value="Rad9"/>
    <property type="match status" value="1"/>
</dbReference>
<name>A0A075AUD8_ROZAC</name>
<protein>
    <submittedName>
        <fullName evidence="1">Uncharacterized protein</fullName>
    </submittedName>
</protein>
<dbReference type="AlphaFoldDB" id="A0A075AUD8"/>
<proteinExistence type="predicted"/>
<dbReference type="Proteomes" id="UP000030755">
    <property type="component" value="Unassembled WGS sequence"/>
</dbReference>
<organism evidence="1 3">
    <name type="scientific">Rozella allomycis (strain CSF55)</name>
    <dbReference type="NCBI Taxonomy" id="988480"/>
    <lineage>
        <taxon>Eukaryota</taxon>
        <taxon>Fungi</taxon>
        <taxon>Fungi incertae sedis</taxon>
        <taxon>Cryptomycota</taxon>
        <taxon>Cryptomycota incertae sedis</taxon>
        <taxon>Rozella</taxon>
    </lineage>
</organism>
<dbReference type="HOGENOM" id="CLU_1012485_0_0_1"/>
<dbReference type="Gene3D" id="3.70.10.10">
    <property type="match status" value="1"/>
</dbReference>
<dbReference type="GO" id="GO:0000076">
    <property type="term" value="P:DNA replication checkpoint signaling"/>
    <property type="evidence" value="ECO:0007669"/>
    <property type="project" value="TreeGrafter"/>
</dbReference>
<dbReference type="EMBL" id="KE561184">
    <property type="protein sequence ID" value="EPZ32102.1"/>
    <property type="molecule type" value="Genomic_DNA"/>
</dbReference>
<dbReference type="OrthoDB" id="60092at2759"/>
<dbReference type="PANTHER" id="PTHR15237:SF0">
    <property type="entry name" value="CELL CYCLE CHECKPOINT CONTROL PROTEIN"/>
    <property type="match status" value="1"/>
</dbReference>
<evidence type="ECO:0000313" key="3">
    <source>
        <dbReference type="Proteomes" id="UP000030755"/>
    </source>
</evidence>
<reference evidence="1 3" key="1">
    <citation type="journal article" date="2013" name="Curr. Biol.">
        <title>Shared signatures of parasitism and phylogenomics unite Cryptomycota and microsporidia.</title>
        <authorList>
            <person name="James T.Y."/>
            <person name="Pelin A."/>
            <person name="Bonen L."/>
            <person name="Ahrendt S."/>
            <person name="Sain D."/>
            <person name="Corradi N."/>
            <person name="Stajich J.E."/>
        </authorList>
    </citation>
    <scope>NUCLEOTIDE SEQUENCE [LARGE SCALE GENOMIC DNA]</scope>
    <source>
        <strain evidence="1">CSF55</strain>
        <strain evidence="1">CSF55</strain>
    </source>
</reference>
<dbReference type="GO" id="GO:0006281">
    <property type="term" value="P:DNA repair"/>
    <property type="evidence" value="ECO:0007669"/>
    <property type="project" value="TreeGrafter"/>
</dbReference>
<dbReference type="GO" id="GO:0030896">
    <property type="term" value="C:checkpoint clamp complex"/>
    <property type="evidence" value="ECO:0007669"/>
    <property type="project" value="InterPro"/>
</dbReference>
<evidence type="ECO:0000313" key="1">
    <source>
        <dbReference type="EMBL" id="EPZ32102.1"/>
    </source>
</evidence>
<dbReference type="InterPro" id="IPR007268">
    <property type="entry name" value="Rad9/Ddc1"/>
</dbReference>
<reference evidence="2" key="3">
    <citation type="submission" date="2018-08" db="EMBL/GenBank/DDBJ databases">
        <title>Leveraging single-cell genomics to expand the Fungal Tree of Life.</title>
        <authorList>
            <consortium name="DOE Joint Genome Institute"/>
            <person name="Ahrendt S.R."/>
            <person name="Quandt C.A."/>
            <person name="Ciobanu D."/>
            <person name="Clum A."/>
            <person name="Salamov A."/>
            <person name="Andreopoulos B."/>
            <person name="Cheng J.-F."/>
            <person name="Woyke T."/>
            <person name="Pelin A."/>
            <person name="Henrissat B."/>
            <person name="Reynolds N."/>
            <person name="Benny G.L."/>
            <person name="Smith M.E."/>
            <person name="James T.Y."/>
            <person name="Grigoriev I.V."/>
        </authorList>
    </citation>
    <scope>NUCLEOTIDE SEQUENCE</scope>
    <source>
        <strain evidence="2">CSF55</strain>
    </source>
</reference>
<evidence type="ECO:0000313" key="4">
    <source>
        <dbReference type="Proteomes" id="UP000281549"/>
    </source>
</evidence>
<dbReference type="PANTHER" id="PTHR15237">
    <property type="entry name" value="DNA REPAIR PROTEIN RAD9"/>
    <property type="match status" value="1"/>
</dbReference>
<dbReference type="Proteomes" id="UP000281549">
    <property type="component" value="Unassembled WGS sequence"/>
</dbReference>